<dbReference type="OrthoDB" id="5526466at2"/>
<dbReference type="Pfam" id="PF02643">
    <property type="entry name" value="DUF192"/>
    <property type="match status" value="1"/>
</dbReference>
<dbReference type="EMBL" id="CP011451">
    <property type="protein sequence ID" value="AKH38966.1"/>
    <property type="molecule type" value="Genomic_DNA"/>
</dbReference>
<dbReference type="AlphaFoldDB" id="A0A0F7KHH4"/>
<dbReference type="Gene3D" id="2.60.120.1140">
    <property type="entry name" value="Protein of unknown function DUF192"/>
    <property type="match status" value="1"/>
</dbReference>
<dbReference type="PANTHER" id="PTHR37953">
    <property type="entry name" value="UPF0127 PROTEIN MJ1496"/>
    <property type="match status" value="1"/>
</dbReference>
<feature type="chain" id="PRO_5035990419" description="DUF192 domain-containing protein" evidence="1">
    <location>
        <begin position="22"/>
        <end position="149"/>
    </location>
</feature>
<accession>A0A0F7KHH4</accession>
<evidence type="ECO:0000313" key="2">
    <source>
        <dbReference type="EMBL" id="AKH38966.1"/>
    </source>
</evidence>
<evidence type="ECO:0000313" key="5">
    <source>
        <dbReference type="Proteomes" id="UP000324176"/>
    </source>
</evidence>
<name>A0A0F7KHH4_9PROT</name>
<reference evidence="3 5" key="3">
    <citation type="submission" date="2019-07" db="EMBL/GenBank/DDBJ databases">
        <title>Active sludge and wastewater microbial communities from Klosterneuburg, Austria.</title>
        <authorList>
            <person name="Wagner M."/>
        </authorList>
    </citation>
    <scope>NUCLEOTIDE SEQUENCE [LARGE SCALE GENOMIC DNA]</scope>
    <source>
        <strain evidence="3 5">Nm2</strain>
    </source>
</reference>
<dbReference type="RefSeq" id="WP_046851000.1">
    <property type="nucleotide sequence ID" value="NZ_CBDIPD010000080.1"/>
</dbReference>
<dbReference type="PANTHER" id="PTHR37953:SF1">
    <property type="entry name" value="UPF0127 PROTEIN MJ1496"/>
    <property type="match status" value="1"/>
</dbReference>
<keyword evidence="4" id="KW-1185">Reference proteome</keyword>
<organism evidence="2 4">
    <name type="scientific">Nitrosomonas communis</name>
    <dbReference type="NCBI Taxonomy" id="44574"/>
    <lineage>
        <taxon>Bacteria</taxon>
        <taxon>Pseudomonadati</taxon>
        <taxon>Pseudomonadota</taxon>
        <taxon>Betaproteobacteria</taxon>
        <taxon>Nitrosomonadales</taxon>
        <taxon>Nitrosomonadaceae</taxon>
        <taxon>Nitrosomonas</taxon>
    </lineage>
</organism>
<keyword evidence="1" id="KW-0732">Signal</keyword>
<evidence type="ECO:0000313" key="3">
    <source>
        <dbReference type="EMBL" id="TYP81935.1"/>
    </source>
</evidence>
<protein>
    <recommendedName>
        <fullName evidence="6">DUF192 domain-containing protein</fullName>
    </recommendedName>
</protein>
<evidence type="ECO:0008006" key="6">
    <source>
        <dbReference type="Google" id="ProtNLM"/>
    </source>
</evidence>
<dbReference type="KEGG" id="nco:AAW31_16010"/>
<evidence type="ECO:0000256" key="1">
    <source>
        <dbReference type="SAM" id="SignalP"/>
    </source>
</evidence>
<gene>
    <name evidence="2" type="ORF">AAW31_16010</name>
    <name evidence="3" type="ORF">BCL69_104812</name>
</gene>
<sequence length="149" mass="16549">MLRCRFFTLIILLLLAVESSATQTVPPAIPLKILNHRLSAEIAHTPTARSKGLMHRTQLDKNSGMLFIFPKTNIYSMWMLNTFIPLSVAFLDEKGVILNIADMSPHSLASHSSAQPAKYALEMNLGWFTEKNITTGVQVEGLEQAPQAE</sequence>
<dbReference type="InterPro" id="IPR003795">
    <property type="entry name" value="DUF192"/>
</dbReference>
<proteinExistence type="predicted"/>
<dbReference type="EMBL" id="VNHT01000048">
    <property type="protein sequence ID" value="TYP81935.1"/>
    <property type="molecule type" value="Genomic_DNA"/>
</dbReference>
<dbReference type="Proteomes" id="UP000034156">
    <property type="component" value="Chromosome"/>
</dbReference>
<dbReference type="PATRIC" id="fig|44574.3.peg.3867"/>
<dbReference type="Proteomes" id="UP000324176">
    <property type="component" value="Unassembled WGS sequence"/>
</dbReference>
<reference evidence="4" key="1">
    <citation type="submission" date="2015-05" db="EMBL/GenBank/DDBJ databases">
        <title>Draft genome of Nitrosomonas communis strain Nm2.</title>
        <authorList>
            <person name="Kozlowski J.A."/>
            <person name="Kits K.D."/>
            <person name="Stein L.Y."/>
        </authorList>
    </citation>
    <scope>NUCLEOTIDE SEQUENCE [LARGE SCALE GENOMIC DNA]</scope>
    <source>
        <strain evidence="4">Nm2</strain>
    </source>
</reference>
<evidence type="ECO:0000313" key="4">
    <source>
        <dbReference type="Proteomes" id="UP000034156"/>
    </source>
</evidence>
<dbReference type="InterPro" id="IPR038695">
    <property type="entry name" value="Saro_0823-like_sf"/>
</dbReference>
<feature type="signal peptide" evidence="1">
    <location>
        <begin position="1"/>
        <end position="21"/>
    </location>
</feature>
<reference evidence="2 4" key="2">
    <citation type="journal article" date="2016" name="Genome Announc.">
        <title>Genome Sequence of Nitrosomonas communis Strain Nm2, a Mesophilic Ammonia-Oxidizing Bacterium Isolated from Mediterranean Soil.</title>
        <authorList>
            <person name="Kozlowski J.A."/>
            <person name="Kits K.D."/>
            <person name="Stein L.Y."/>
        </authorList>
    </citation>
    <scope>NUCLEOTIDE SEQUENCE [LARGE SCALE GENOMIC DNA]</scope>
    <source>
        <strain evidence="2 4">Nm2</strain>
    </source>
</reference>